<proteinExistence type="predicted"/>
<evidence type="ECO:0000313" key="3">
    <source>
        <dbReference type="EMBL" id="OWF41583.1"/>
    </source>
</evidence>
<keyword evidence="4" id="KW-1185">Reference proteome</keyword>
<keyword evidence="1" id="KW-0812">Transmembrane</keyword>
<keyword evidence="1" id="KW-0472">Membrane</keyword>
<organism evidence="3 4">
    <name type="scientific">Mizuhopecten yessoensis</name>
    <name type="common">Japanese scallop</name>
    <name type="synonym">Patinopecten yessoensis</name>
    <dbReference type="NCBI Taxonomy" id="6573"/>
    <lineage>
        <taxon>Eukaryota</taxon>
        <taxon>Metazoa</taxon>
        <taxon>Spiralia</taxon>
        <taxon>Lophotrochozoa</taxon>
        <taxon>Mollusca</taxon>
        <taxon>Bivalvia</taxon>
        <taxon>Autobranchia</taxon>
        <taxon>Pteriomorphia</taxon>
        <taxon>Pectinida</taxon>
        <taxon>Pectinoidea</taxon>
        <taxon>Pectinidae</taxon>
        <taxon>Mizuhopecten</taxon>
    </lineage>
</organism>
<keyword evidence="1" id="KW-1133">Transmembrane helix</keyword>
<name>A0A210PYN1_MIZYE</name>
<dbReference type="OrthoDB" id="10510559at2759"/>
<dbReference type="AlphaFoldDB" id="A0A210PYN1"/>
<protein>
    <submittedName>
        <fullName evidence="3">Uncharacterized protein</fullName>
    </submittedName>
</protein>
<sequence length="249" mass="27294">MDYMDMFLFVILVFTEILGVFTQGIPADRTFEVCTGSRVTMTFEGANYNQGDLESWHFTSPGSKEVDVALEFGTSPFQPVTAYKGYGLEKVGRQGIVIPNISANDSGLYRFNQDANFRYNVTVKDPCLESTDPVPQEDEMCLKVQCMTKATFQRLEIGDVTDQVTQNPYTLCGTSVVTVTCVVEQGGQELTDMTTFDLTTRNENGELSGGEIAGIAVGAAGFTALTIAMFCVVLKKRDNSRGFHNPLST</sequence>
<dbReference type="Proteomes" id="UP000242188">
    <property type="component" value="Unassembled WGS sequence"/>
</dbReference>
<evidence type="ECO:0000256" key="2">
    <source>
        <dbReference type="SAM" id="SignalP"/>
    </source>
</evidence>
<feature type="signal peptide" evidence="2">
    <location>
        <begin position="1"/>
        <end position="22"/>
    </location>
</feature>
<gene>
    <name evidence="3" type="ORF">KP79_PYT16364</name>
</gene>
<dbReference type="EMBL" id="NEDP02005380">
    <property type="protein sequence ID" value="OWF41583.1"/>
    <property type="molecule type" value="Genomic_DNA"/>
</dbReference>
<comment type="caution">
    <text evidence="3">The sequence shown here is derived from an EMBL/GenBank/DDBJ whole genome shotgun (WGS) entry which is preliminary data.</text>
</comment>
<reference evidence="3 4" key="1">
    <citation type="journal article" date="2017" name="Nat. Ecol. Evol.">
        <title>Scallop genome provides insights into evolution of bilaterian karyotype and development.</title>
        <authorList>
            <person name="Wang S."/>
            <person name="Zhang J."/>
            <person name="Jiao W."/>
            <person name="Li J."/>
            <person name="Xun X."/>
            <person name="Sun Y."/>
            <person name="Guo X."/>
            <person name="Huan P."/>
            <person name="Dong B."/>
            <person name="Zhang L."/>
            <person name="Hu X."/>
            <person name="Sun X."/>
            <person name="Wang J."/>
            <person name="Zhao C."/>
            <person name="Wang Y."/>
            <person name="Wang D."/>
            <person name="Huang X."/>
            <person name="Wang R."/>
            <person name="Lv J."/>
            <person name="Li Y."/>
            <person name="Zhang Z."/>
            <person name="Liu B."/>
            <person name="Lu W."/>
            <person name="Hui Y."/>
            <person name="Liang J."/>
            <person name="Zhou Z."/>
            <person name="Hou R."/>
            <person name="Li X."/>
            <person name="Liu Y."/>
            <person name="Li H."/>
            <person name="Ning X."/>
            <person name="Lin Y."/>
            <person name="Zhao L."/>
            <person name="Xing Q."/>
            <person name="Dou J."/>
            <person name="Li Y."/>
            <person name="Mao J."/>
            <person name="Guo H."/>
            <person name="Dou H."/>
            <person name="Li T."/>
            <person name="Mu C."/>
            <person name="Jiang W."/>
            <person name="Fu Q."/>
            <person name="Fu X."/>
            <person name="Miao Y."/>
            <person name="Liu J."/>
            <person name="Yu Q."/>
            <person name="Li R."/>
            <person name="Liao H."/>
            <person name="Li X."/>
            <person name="Kong Y."/>
            <person name="Jiang Z."/>
            <person name="Chourrout D."/>
            <person name="Li R."/>
            <person name="Bao Z."/>
        </authorList>
    </citation>
    <scope>NUCLEOTIDE SEQUENCE [LARGE SCALE GENOMIC DNA]</scope>
    <source>
        <strain evidence="3 4">PY_sf001</strain>
    </source>
</reference>
<feature type="transmembrane region" description="Helical" evidence="1">
    <location>
        <begin position="212"/>
        <end position="234"/>
    </location>
</feature>
<evidence type="ECO:0000256" key="1">
    <source>
        <dbReference type="SAM" id="Phobius"/>
    </source>
</evidence>
<feature type="chain" id="PRO_5012713268" evidence="2">
    <location>
        <begin position="23"/>
        <end position="249"/>
    </location>
</feature>
<keyword evidence="2" id="KW-0732">Signal</keyword>
<accession>A0A210PYN1</accession>
<evidence type="ECO:0000313" key="4">
    <source>
        <dbReference type="Proteomes" id="UP000242188"/>
    </source>
</evidence>